<dbReference type="CDD" id="cd00063">
    <property type="entry name" value="FN3"/>
    <property type="match status" value="1"/>
</dbReference>
<evidence type="ECO:0000256" key="4">
    <source>
        <dbReference type="ARBA" id="ARBA00022801"/>
    </source>
</evidence>
<feature type="chain" id="PRO_5011792793" evidence="5">
    <location>
        <begin position="19"/>
        <end position="636"/>
    </location>
</feature>
<keyword evidence="3 5" id="KW-0732">Signal</keyword>
<comment type="similarity">
    <text evidence="1">Belongs to the EndA/NucM nuclease family.</text>
</comment>
<evidence type="ECO:0000313" key="7">
    <source>
        <dbReference type="EMBL" id="SDG76237.1"/>
    </source>
</evidence>
<dbReference type="GO" id="GO:0016787">
    <property type="term" value="F:hydrolase activity"/>
    <property type="evidence" value="ECO:0007669"/>
    <property type="project" value="UniProtKB-KW"/>
</dbReference>
<evidence type="ECO:0000313" key="8">
    <source>
        <dbReference type="Proteomes" id="UP000199296"/>
    </source>
</evidence>
<dbReference type="Pfam" id="PF00041">
    <property type="entry name" value="fn3"/>
    <property type="match status" value="1"/>
</dbReference>
<dbReference type="Pfam" id="PF18962">
    <property type="entry name" value="Por_Secre_tail"/>
    <property type="match status" value="1"/>
</dbReference>
<dbReference type="GO" id="GO:0004518">
    <property type="term" value="F:nuclease activity"/>
    <property type="evidence" value="ECO:0007669"/>
    <property type="project" value="UniProtKB-KW"/>
</dbReference>
<reference evidence="7 8" key="1">
    <citation type="submission" date="2016-10" db="EMBL/GenBank/DDBJ databases">
        <authorList>
            <person name="de Groot N.N."/>
        </authorList>
    </citation>
    <scope>NUCLEOTIDE SEQUENCE [LARGE SCALE GENOMIC DNA]</scope>
    <source>
        <strain evidence="7 8">DSM 19803</strain>
    </source>
</reference>
<keyword evidence="4" id="KW-0378">Hydrolase</keyword>
<dbReference type="InterPro" id="IPR003961">
    <property type="entry name" value="FN3_dom"/>
</dbReference>
<dbReference type="OrthoDB" id="5485925at2"/>
<dbReference type="InterPro" id="IPR036116">
    <property type="entry name" value="FN3_sf"/>
</dbReference>
<dbReference type="Gene3D" id="2.60.40.10">
    <property type="entry name" value="Immunoglobulins"/>
    <property type="match status" value="1"/>
</dbReference>
<organism evidence="7 8">
    <name type="scientific">Psychroflexus sediminis</name>
    <dbReference type="NCBI Taxonomy" id="470826"/>
    <lineage>
        <taxon>Bacteria</taxon>
        <taxon>Pseudomonadati</taxon>
        <taxon>Bacteroidota</taxon>
        <taxon>Flavobacteriia</taxon>
        <taxon>Flavobacteriales</taxon>
        <taxon>Flavobacteriaceae</taxon>
        <taxon>Psychroflexus</taxon>
    </lineage>
</organism>
<evidence type="ECO:0000256" key="1">
    <source>
        <dbReference type="ARBA" id="ARBA00006429"/>
    </source>
</evidence>
<dbReference type="InterPro" id="IPR044925">
    <property type="entry name" value="His-Me_finger_sf"/>
</dbReference>
<dbReference type="Pfam" id="PF04231">
    <property type="entry name" value="Endonuclease_1"/>
    <property type="match status" value="1"/>
</dbReference>
<dbReference type="PROSITE" id="PS50853">
    <property type="entry name" value="FN3"/>
    <property type="match status" value="1"/>
</dbReference>
<evidence type="ECO:0000256" key="5">
    <source>
        <dbReference type="SAM" id="SignalP"/>
    </source>
</evidence>
<dbReference type="InterPro" id="IPR007346">
    <property type="entry name" value="Endonuclease-I"/>
</dbReference>
<proteinExistence type="inferred from homology"/>
<dbReference type="InterPro" id="IPR026444">
    <property type="entry name" value="Secre_tail"/>
</dbReference>
<dbReference type="AlphaFoldDB" id="A0A1G7WWC7"/>
<dbReference type="InterPro" id="IPR013783">
    <property type="entry name" value="Ig-like_fold"/>
</dbReference>
<dbReference type="SUPFAM" id="SSF54060">
    <property type="entry name" value="His-Me finger endonucleases"/>
    <property type="match status" value="1"/>
</dbReference>
<feature type="domain" description="Fibronectin type-III" evidence="6">
    <location>
        <begin position="291"/>
        <end position="378"/>
    </location>
</feature>
<evidence type="ECO:0000256" key="3">
    <source>
        <dbReference type="ARBA" id="ARBA00022729"/>
    </source>
</evidence>
<dbReference type="PANTHER" id="PTHR33607:SF2">
    <property type="entry name" value="ENDONUCLEASE-1"/>
    <property type="match status" value="1"/>
</dbReference>
<keyword evidence="2" id="KW-0540">Nuclease</keyword>
<dbReference type="PANTHER" id="PTHR33607">
    <property type="entry name" value="ENDONUCLEASE-1"/>
    <property type="match status" value="1"/>
</dbReference>
<gene>
    <name evidence="7" type="ORF">SAMN04488027_106175</name>
</gene>
<sequence length="636" mass="72411">MKYFLLPFLFFSWNFSLAQVPANYYSDAQGLSGYELKTALKTIIDDVNDGNGQPYHQDQGYGALYTAYGSQNSGDTDHYFEKDATVLDMYSERINDLDDYNYEHFQNQCGTYNSEGDCYNREHLVPQSTFNSNSPMKNDYFHVVPSDGYVNGVRGSYPFGEVSDPDYTSSNGSKRGPNTFPGYTGTVFEPIDEFKGDIARSVLYFAIRYEDEFNSSWKSNGVLAGNSRDFFLAWYIDLLLSWHNNDPVSQREIDRNNNGFQFQGNRNPLIDHPEFASQIWENSSDNEAPTAPLNLQADVITDSSVKLIWDPAQDNIGIDEYIIEQDNVNIQQVLSPNTSYTVTGLSSEILYNFRVYAVDRSGNISEPSQTLEVTTLAESNLLVFEDFENCSANQTDFTRVSEVSDIIWECTSFGENDSQAYQINAYRDGNQVPSLDWLISTEKINFDDYEVERLSFWSSASFGNTKLELLYSSTYDGNGNPSDFEWNKIPNISIPLHPSGNSSLFIFEANAVDISAVSGQVYIAFKYDTTQGENATRWTVDNFLITGKQLLSDYSFKDKLDVVLYPNPSQKSKVHFDFNKTGLKTLEVYDVTGRKLLTRRTHQKKYIENLNQLSRGSYFIKIIQDDNFVVKRLILN</sequence>
<dbReference type="EMBL" id="FNCW01000006">
    <property type="protein sequence ID" value="SDG76237.1"/>
    <property type="molecule type" value="Genomic_DNA"/>
</dbReference>
<feature type="signal peptide" evidence="5">
    <location>
        <begin position="1"/>
        <end position="18"/>
    </location>
</feature>
<dbReference type="NCBIfam" id="TIGR04183">
    <property type="entry name" value="Por_Secre_tail"/>
    <property type="match status" value="1"/>
</dbReference>
<keyword evidence="8" id="KW-1185">Reference proteome</keyword>
<evidence type="ECO:0000256" key="2">
    <source>
        <dbReference type="ARBA" id="ARBA00022722"/>
    </source>
</evidence>
<evidence type="ECO:0000259" key="6">
    <source>
        <dbReference type="PROSITE" id="PS50853"/>
    </source>
</evidence>
<dbReference type="STRING" id="470826.SAMN04488027_106175"/>
<protein>
    <submittedName>
        <fullName evidence="7">Por secretion system C-terminal sorting domain-containing protein</fullName>
    </submittedName>
</protein>
<dbReference type="SMART" id="SM00060">
    <property type="entry name" value="FN3"/>
    <property type="match status" value="1"/>
</dbReference>
<accession>A0A1G7WWC7</accession>
<dbReference type="Proteomes" id="UP000199296">
    <property type="component" value="Unassembled WGS sequence"/>
</dbReference>
<name>A0A1G7WWC7_9FLAO</name>
<dbReference type="SUPFAM" id="SSF49265">
    <property type="entry name" value="Fibronectin type III"/>
    <property type="match status" value="1"/>
</dbReference>